<evidence type="ECO:0000256" key="1">
    <source>
        <dbReference type="SAM" id="MobiDB-lite"/>
    </source>
</evidence>
<proteinExistence type="predicted"/>
<accession>W2THS8</accession>
<reference evidence="3" key="1">
    <citation type="journal article" date="2014" name="Nat. Genet.">
        <title>Genome of the human hookworm Necator americanus.</title>
        <authorList>
            <person name="Tang Y.T."/>
            <person name="Gao X."/>
            <person name="Rosa B.A."/>
            <person name="Abubucker S."/>
            <person name="Hallsworth-Pepin K."/>
            <person name="Martin J."/>
            <person name="Tyagi R."/>
            <person name="Heizer E."/>
            <person name="Zhang X."/>
            <person name="Bhonagiri-Palsikar V."/>
            <person name="Minx P."/>
            <person name="Warren W.C."/>
            <person name="Wang Q."/>
            <person name="Zhan B."/>
            <person name="Hotez P.J."/>
            <person name="Sternberg P.W."/>
            <person name="Dougall A."/>
            <person name="Gaze S.T."/>
            <person name="Mulvenna J."/>
            <person name="Sotillo J."/>
            <person name="Ranganathan S."/>
            <person name="Rabelo E.M."/>
            <person name="Wilson R.K."/>
            <person name="Felgner P.L."/>
            <person name="Bethony J."/>
            <person name="Hawdon J.M."/>
            <person name="Gasser R.B."/>
            <person name="Loukas A."/>
            <person name="Mitreva M."/>
        </authorList>
    </citation>
    <scope>NUCLEOTIDE SEQUENCE [LARGE SCALE GENOMIC DNA]</scope>
</reference>
<keyword evidence="3" id="KW-1185">Reference proteome</keyword>
<feature type="region of interest" description="Disordered" evidence="1">
    <location>
        <begin position="38"/>
        <end position="70"/>
    </location>
</feature>
<gene>
    <name evidence="2" type="ORF">NECAME_02191</name>
</gene>
<dbReference type="KEGG" id="nai:NECAME_02191"/>
<name>W2THS8_NECAM</name>
<evidence type="ECO:0000313" key="3">
    <source>
        <dbReference type="Proteomes" id="UP000053676"/>
    </source>
</evidence>
<dbReference type="AlphaFoldDB" id="W2THS8"/>
<dbReference type="Proteomes" id="UP000053676">
    <property type="component" value="Unassembled WGS sequence"/>
</dbReference>
<sequence>MQERLFEEDIHTTVEPYPTNLASSKEDQLWRLFHKVLGKGGSPQQNPNLIRSRLRDLRARSSRSSSFSET</sequence>
<organism evidence="2 3">
    <name type="scientific">Necator americanus</name>
    <name type="common">Human hookworm</name>
    <dbReference type="NCBI Taxonomy" id="51031"/>
    <lineage>
        <taxon>Eukaryota</taxon>
        <taxon>Metazoa</taxon>
        <taxon>Ecdysozoa</taxon>
        <taxon>Nematoda</taxon>
        <taxon>Chromadorea</taxon>
        <taxon>Rhabditida</taxon>
        <taxon>Rhabditina</taxon>
        <taxon>Rhabditomorpha</taxon>
        <taxon>Strongyloidea</taxon>
        <taxon>Ancylostomatidae</taxon>
        <taxon>Bunostominae</taxon>
        <taxon>Necator</taxon>
    </lineage>
</organism>
<protein>
    <submittedName>
        <fullName evidence="2">Uncharacterized protein</fullName>
    </submittedName>
</protein>
<evidence type="ECO:0000313" key="2">
    <source>
        <dbReference type="EMBL" id="ETN81149.1"/>
    </source>
</evidence>
<dbReference type="EMBL" id="KI658833">
    <property type="protein sequence ID" value="ETN81149.1"/>
    <property type="molecule type" value="Genomic_DNA"/>
</dbReference>